<evidence type="ECO:0000313" key="1">
    <source>
        <dbReference type="EMBL" id="OAT68778.1"/>
    </source>
</evidence>
<sequence>MIVAPVVARADREFPNTDDFVSASPEDYRALVGGYANTGIRFGTPDGLHCSMSVSLKGSGGGTASCWGALPGAPPGGANMVYVDSDRGSSFVRVDLAAMERTWVLDPAHPGAGQDGFYQADIDPKSYRLLPAGSSIRYPGGSELHPVCVVDDAGLTACQLRQAGGGQWRSFVVSPQGSWVS</sequence>
<organism evidence="1 2">
    <name type="scientific">Mycobacteroides immunogenum</name>
    <dbReference type="NCBI Taxonomy" id="83262"/>
    <lineage>
        <taxon>Bacteria</taxon>
        <taxon>Bacillati</taxon>
        <taxon>Actinomycetota</taxon>
        <taxon>Actinomycetes</taxon>
        <taxon>Mycobacteriales</taxon>
        <taxon>Mycobacteriaceae</taxon>
        <taxon>Mycobacteroides</taxon>
    </lineage>
</organism>
<proteinExistence type="predicted"/>
<reference evidence="1 2" key="1">
    <citation type="submission" date="2016-01" db="EMBL/GenBank/DDBJ databases">
        <title>Mycobacterium immunogenum strain CD11_6 genome sequencing and assembly.</title>
        <authorList>
            <person name="Kaur G."/>
            <person name="Nair G.R."/>
            <person name="Mayilraj S."/>
        </authorList>
    </citation>
    <scope>NUCLEOTIDE SEQUENCE [LARGE SCALE GENOMIC DNA]</scope>
    <source>
        <strain evidence="1 2">CD11-6</strain>
    </source>
</reference>
<gene>
    <name evidence="1" type="ORF">AWB85_07280</name>
</gene>
<dbReference type="Proteomes" id="UP000186919">
    <property type="component" value="Unassembled WGS sequence"/>
</dbReference>
<dbReference type="AlphaFoldDB" id="A0A179VA57"/>
<comment type="caution">
    <text evidence="1">The sequence shown here is derived from an EMBL/GenBank/DDBJ whole genome shotgun (WGS) entry which is preliminary data.</text>
</comment>
<dbReference type="EMBL" id="LQYE01000012">
    <property type="protein sequence ID" value="OAT68778.1"/>
    <property type="molecule type" value="Genomic_DNA"/>
</dbReference>
<evidence type="ECO:0000313" key="2">
    <source>
        <dbReference type="Proteomes" id="UP000186919"/>
    </source>
</evidence>
<name>A0A179VA57_9MYCO</name>
<accession>A0A179VA57</accession>
<protein>
    <submittedName>
        <fullName evidence="1">Uncharacterized protein</fullName>
    </submittedName>
</protein>